<protein>
    <submittedName>
        <fullName evidence="1">Uncharacterized protein</fullName>
    </submittedName>
</protein>
<reference evidence="1 2" key="1">
    <citation type="submission" date="2019-05" db="EMBL/GenBank/DDBJ databases">
        <title>Another draft genome of Portunus trituberculatus and its Hox gene families provides insights of decapod evolution.</title>
        <authorList>
            <person name="Jeong J.-H."/>
            <person name="Song I."/>
            <person name="Kim S."/>
            <person name="Choi T."/>
            <person name="Kim D."/>
            <person name="Ryu S."/>
            <person name="Kim W."/>
        </authorList>
    </citation>
    <scope>NUCLEOTIDE SEQUENCE [LARGE SCALE GENOMIC DNA]</scope>
    <source>
        <tissue evidence="1">Muscle</tissue>
    </source>
</reference>
<accession>A0A5B7FXW2</accession>
<organism evidence="1 2">
    <name type="scientific">Portunus trituberculatus</name>
    <name type="common">Swimming crab</name>
    <name type="synonym">Neptunus trituberculatus</name>
    <dbReference type="NCBI Taxonomy" id="210409"/>
    <lineage>
        <taxon>Eukaryota</taxon>
        <taxon>Metazoa</taxon>
        <taxon>Ecdysozoa</taxon>
        <taxon>Arthropoda</taxon>
        <taxon>Crustacea</taxon>
        <taxon>Multicrustacea</taxon>
        <taxon>Malacostraca</taxon>
        <taxon>Eumalacostraca</taxon>
        <taxon>Eucarida</taxon>
        <taxon>Decapoda</taxon>
        <taxon>Pleocyemata</taxon>
        <taxon>Brachyura</taxon>
        <taxon>Eubrachyura</taxon>
        <taxon>Portunoidea</taxon>
        <taxon>Portunidae</taxon>
        <taxon>Portuninae</taxon>
        <taxon>Portunus</taxon>
    </lineage>
</organism>
<dbReference type="Proteomes" id="UP000324222">
    <property type="component" value="Unassembled WGS sequence"/>
</dbReference>
<name>A0A5B7FXW2_PORTR</name>
<evidence type="ECO:0000313" key="2">
    <source>
        <dbReference type="Proteomes" id="UP000324222"/>
    </source>
</evidence>
<evidence type="ECO:0000313" key="1">
    <source>
        <dbReference type="EMBL" id="MPC49833.1"/>
    </source>
</evidence>
<sequence length="70" mass="7635">MVFRAHGGRLSPAAAVAVTATASLQFGTDPRDRWTRPPHLRLSLPLPYTAARAPQVFAPRHSSVLNDMEV</sequence>
<dbReference type="AlphaFoldDB" id="A0A5B7FXW2"/>
<proteinExistence type="predicted"/>
<keyword evidence="2" id="KW-1185">Reference proteome</keyword>
<gene>
    <name evidence="1" type="ORF">E2C01_043648</name>
</gene>
<comment type="caution">
    <text evidence="1">The sequence shown here is derived from an EMBL/GenBank/DDBJ whole genome shotgun (WGS) entry which is preliminary data.</text>
</comment>
<dbReference type="EMBL" id="VSRR010009123">
    <property type="protein sequence ID" value="MPC49833.1"/>
    <property type="molecule type" value="Genomic_DNA"/>
</dbReference>